<protein>
    <submittedName>
        <fullName evidence="1">Uncharacterized protein</fullName>
    </submittedName>
</protein>
<comment type="caution">
    <text evidence="1">The sequence shown here is derived from an EMBL/GenBank/DDBJ whole genome shotgun (WGS) entry which is preliminary data.</text>
</comment>
<proteinExistence type="predicted"/>
<evidence type="ECO:0000313" key="1">
    <source>
        <dbReference type="EMBL" id="GAS83790.1"/>
    </source>
</evidence>
<organism evidence="1 2">
    <name type="scientific">Paenibacillus amylolyticus</name>
    <dbReference type="NCBI Taxonomy" id="1451"/>
    <lineage>
        <taxon>Bacteria</taxon>
        <taxon>Bacillati</taxon>
        <taxon>Bacillota</taxon>
        <taxon>Bacilli</taxon>
        <taxon>Bacillales</taxon>
        <taxon>Paenibacillaceae</taxon>
        <taxon>Paenibacillus</taxon>
    </lineage>
</organism>
<dbReference type="EMBL" id="BCNV01000003">
    <property type="protein sequence ID" value="GAS83790.1"/>
    <property type="molecule type" value="Genomic_DNA"/>
</dbReference>
<reference evidence="1 2" key="1">
    <citation type="journal article" date="2016" name="Genome Announc.">
        <title>Draft Genome Sequence of Paenibacillus amylolyticus Heshi-A3, Isolated from Fermented Rice Bran in a Japanese Fermented Seafood Dish.</title>
        <authorList>
            <person name="Akuzawa S."/>
            <person name="Nagaoka J."/>
            <person name="Kanekatsu M."/>
            <person name="Kubota E."/>
            <person name="Ohtake R."/>
            <person name="Suzuki T."/>
            <person name="Kanesaki Y."/>
        </authorList>
    </citation>
    <scope>NUCLEOTIDE SEQUENCE [LARGE SCALE GENOMIC DNA]</scope>
    <source>
        <strain evidence="1 2">Heshi-A3</strain>
    </source>
</reference>
<gene>
    <name evidence="1" type="ORF">PAHA3_3880</name>
</gene>
<reference evidence="2" key="2">
    <citation type="submission" date="2016-01" db="EMBL/GenBank/DDBJ databases">
        <title>Draft Genome Sequence of Paenibacillus amylolyticus Heshi-A3 that Was Isolated from Fermented Rice Bran with Aging Salted Mackerel, Which Was Named Heshiko as Traditional Fermented Seafood in Japan.</title>
        <authorList>
            <person name="Akuzawa S."/>
            <person name="Nakagawa J."/>
            <person name="Kanekatsu T."/>
            <person name="Kubota E."/>
            <person name="Ohtake R."/>
            <person name="Suzuki T."/>
            <person name="Kanesaki Y."/>
        </authorList>
    </citation>
    <scope>NUCLEOTIDE SEQUENCE [LARGE SCALE GENOMIC DNA]</scope>
    <source>
        <strain evidence="2">Heshi-A3</strain>
    </source>
</reference>
<dbReference type="AlphaFoldDB" id="A0A124DYC3"/>
<dbReference type="Proteomes" id="UP000069697">
    <property type="component" value="Unassembled WGS sequence"/>
</dbReference>
<sequence>MAAKIASLIFKHQLICNTKRAFLEMIEEPAGDSASFRECIFLLEKSKLESPVTGGFKIGIIKIALKSIYTCHFDDRTTF</sequence>
<name>A0A124DYC3_PAEAM</name>
<evidence type="ECO:0000313" key="2">
    <source>
        <dbReference type="Proteomes" id="UP000069697"/>
    </source>
</evidence>
<accession>A0A124DYC3</accession>